<dbReference type="VEuPathDB" id="VectorBase:RSAN_034328"/>
<evidence type="ECO:0000313" key="2">
    <source>
        <dbReference type="EMBL" id="KAH7957064.1"/>
    </source>
</evidence>
<organism evidence="2 3">
    <name type="scientific">Rhipicephalus sanguineus</name>
    <name type="common">Brown dog tick</name>
    <name type="synonym">Ixodes sanguineus</name>
    <dbReference type="NCBI Taxonomy" id="34632"/>
    <lineage>
        <taxon>Eukaryota</taxon>
        <taxon>Metazoa</taxon>
        <taxon>Ecdysozoa</taxon>
        <taxon>Arthropoda</taxon>
        <taxon>Chelicerata</taxon>
        <taxon>Arachnida</taxon>
        <taxon>Acari</taxon>
        <taxon>Parasitiformes</taxon>
        <taxon>Ixodida</taxon>
        <taxon>Ixodoidea</taxon>
        <taxon>Ixodidae</taxon>
        <taxon>Rhipicephalinae</taxon>
        <taxon>Rhipicephalus</taxon>
        <taxon>Rhipicephalus</taxon>
    </lineage>
</organism>
<proteinExistence type="predicted"/>
<name>A0A9D4SZ45_RHISA</name>
<evidence type="ECO:0000313" key="3">
    <source>
        <dbReference type="Proteomes" id="UP000821837"/>
    </source>
</evidence>
<dbReference type="AlphaFoldDB" id="A0A9D4SZ45"/>
<reference evidence="2" key="1">
    <citation type="journal article" date="2020" name="Cell">
        <title>Large-Scale Comparative Analyses of Tick Genomes Elucidate Their Genetic Diversity and Vector Capacities.</title>
        <authorList>
            <consortium name="Tick Genome and Microbiome Consortium (TIGMIC)"/>
            <person name="Jia N."/>
            <person name="Wang J."/>
            <person name="Shi W."/>
            <person name="Du L."/>
            <person name="Sun Y."/>
            <person name="Zhan W."/>
            <person name="Jiang J.F."/>
            <person name="Wang Q."/>
            <person name="Zhang B."/>
            <person name="Ji P."/>
            <person name="Bell-Sakyi L."/>
            <person name="Cui X.M."/>
            <person name="Yuan T.T."/>
            <person name="Jiang B.G."/>
            <person name="Yang W.F."/>
            <person name="Lam T.T."/>
            <person name="Chang Q.C."/>
            <person name="Ding S.J."/>
            <person name="Wang X.J."/>
            <person name="Zhu J.G."/>
            <person name="Ruan X.D."/>
            <person name="Zhao L."/>
            <person name="Wei J.T."/>
            <person name="Ye R.Z."/>
            <person name="Que T.C."/>
            <person name="Du C.H."/>
            <person name="Zhou Y.H."/>
            <person name="Cheng J.X."/>
            <person name="Dai P.F."/>
            <person name="Guo W.B."/>
            <person name="Han X.H."/>
            <person name="Huang E.J."/>
            <person name="Li L.F."/>
            <person name="Wei W."/>
            <person name="Gao Y.C."/>
            <person name="Liu J.Z."/>
            <person name="Shao H.Z."/>
            <person name="Wang X."/>
            <person name="Wang C.C."/>
            <person name="Yang T.C."/>
            <person name="Huo Q.B."/>
            <person name="Li W."/>
            <person name="Chen H.Y."/>
            <person name="Chen S.E."/>
            <person name="Zhou L.G."/>
            <person name="Ni X.B."/>
            <person name="Tian J.H."/>
            <person name="Sheng Y."/>
            <person name="Liu T."/>
            <person name="Pan Y.S."/>
            <person name="Xia L.Y."/>
            <person name="Li J."/>
            <person name="Zhao F."/>
            <person name="Cao W.C."/>
        </authorList>
    </citation>
    <scope>NUCLEOTIDE SEQUENCE</scope>
    <source>
        <strain evidence="2">Rsan-2018</strain>
    </source>
</reference>
<feature type="compositionally biased region" description="Basic and acidic residues" evidence="1">
    <location>
        <begin position="61"/>
        <end position="72"/>
    </location>
</feature>
<comment type="caution">
    <text evidence="2">The sequence shown here is derived from an EMBL/GenBank/DDBJ whole genome shotgun (WGS) entry which is preliminary data.</text>
</comment>
<feature type="region of interest" description="Disordered" evidence="1">
    <location>
        <begin position="48"/>
        <end position="85"/>
    </location>
</feature>
<reference evidence="2" key="2">
    <citation type="submission" date="2021-09" db="EMBL/GenBank/DDBJ databases">
        <authorList>
            <person name="Jia N."/>
            <person name="Wang J."/>
            <person name="Shi W."/>
            <person name="Du L."/>
            <person name="Sun Y."/>
            <person name="Zhan W."/>
            <person name="Jiang J."/>
            <person name="Wang Q."/>
            <person name="Zhang B."/>
            <person name="Ji P."/>
            <person name="Sakyi L.B."/>
            <person name="Cui X."/>
            <person name="Yuan T."/>
            <person name="Jiang B."/>
            <person name="Yang W."/>
            <person name="Lam T.T.-Y."/>
            <person name="Chang Q."/>
            <person name="Ding S."/>
            <person name="Wang X."/>
            <person name="Zhu J."/>
            <person name="Ruan X."/>
            <person name="Zhao L."/>
            <person name="Wei J."/>
            <person name="Que T."/>
            <person name="Du C."/>
            <person name="Cheng J."/>
            <person name="Dai P."/>
            <person name="Han X."/>
            <person name="Huang E."/>
            <person name="Gao Y."/>
            <person name="Liu J."/>
            <person name="Shao H."/>
            <person name="Ye R."/>
            <person name="Li L."/>
            <person name="Wei W."/>
            <person name="Wang X."/>
            <person name="Wang C."/>
            <person name="Huo Q."/>
            <person name="Li W."/>
            <person name="Guo W."/>
            <person name="Chen H."/>
            <person name="Chen S."/>
            <person name="Zhou L."/>
            <person name="Zhou L."/>
            <person name="Ni X."/>
            <person name="Tian J."/>
            <person name="Zhou Y."/>
            <person name="Sheng Y."/>
            <person name="Liu T."/>
            <person name="Pan Y."/>
            <person name="Xia L."/>
            <person name="Li J."/>
            <person name="Zhao F."/>
            <person name="Cao W."/>
        </authorList>
    </citation>
    <scope>NUCLEOTIDE SEQUENCE</scope>
    <source>
        <strain evidence="2">Rsan-2018</strain>
        <tissue evidence="2">Larvae</tissue>
    </source>
</reference>
<protein>
    <submittedName>
        <fullName evidence="2">Uncharacterized protein</fullName>
    </submittedName>
</protein>
<dbReference type="Proteomes" id="UP000821837">
    <property type="component" value="Unassembled WGS sequence"/>
</dbReference>
<accession>A0A9D4SZ45</accession>
<sequence>MKTLISMDALAFVGKPSALFDETNPDWAPPSLRLGYSCKHALRDMSAQKSGVMKNGKRRPNGAEHRPMRVDEAECGSLPMTVLMQ</sequence>
<dbReference type="EMBL" id="JABSTV010001250">
    <property type="protein sequence ID" value="KAH7957064.1"/>
    <property type="molecule type" value="Genomic_DNA"/>
</dbReference>
<keyword evidence="3" id="KW-1185">Reference proteome</keyword>
<evidence type="ECO:0000256" key="1">
    <source>
        <dbReference type="SAM" id="MobiDB-lite"/>
    </source>
</evidence>
<gene>
    <name evidence="2" type="ORF">HPB52_015024</name>
</gene>